<dbReference type="PANTHER" id="PTHR42685">
    <property type="entry name" value="GERANYLGERANYL DIPHOSPHATE REDUCTASE"/>
    <property type="match status" value="1"/>
</dbReference>
<comment type="caution">
    <text evidence="2">The sequence shown here is derived from an EMBL/GenBank/DDBJ whole genome shotgun (WGS) entry which is preliminary data.</text>
</comment>
<dbReference type="EMBL" id="PVZG01000027">
    <property type="protein sequence ID" value="PRY19901.1"/>
    <property type="molecule type" value="Genomic_DNA"/>
</dbReference>
<protein>
    <submittedName>
        <fullName evidence="2">Flavin-dependent dehydrogenase</fullName>
    </submittedName>
</protein>
<dbReference type="PRINTS" id="PR00420">
    <property type="entry name" value="RNGMNOXGNASE"/>
</dbReference>
<dbReference type="GO" id="GO:0071949">
    <property type="term" value="F:FAD binding"/>
    <property type="evidence" value="ECO:0007669"/>
    <property type="project" value="InterPro"/>
</dbReference>
<dbReference type="SUPFAM" id="SSF51905">
    <property type="entry name" value="FAD/NAD(P)-binding domain"/>
    <property type="match status" value="1"/>
</dbReference>
<dbReference type="InterPro" id="IPR036188">
    <property type="entry name" value="FAD/NAD-bd_sf"/>
</dbReference>
<dbReference type="PANTHER" id="PTHR42685:SF22">
    <property type="entry name" value="CONDITIONED MEDIUM FACTOR RECEPTOR 1"/>
    <property type="match status" value="1"/>
</dbReference>
<name>A0A2T0RFK3_9ACTN</name>
<dbReference type="Gene3D" id="3.50.50.60">
    <property type="entry name" value="FAD/NAD(P)-binding domain"/>
    <property type="match status" value="1"/>
</dbReference>
<accession>A0A2T0RFK3</accession>
<keyword evidence="3" id="KW-1185">Reference proteome</keyword>
<dbReference type="OrthoDB" id="103324at2"/>
<dbReference type="AlphaFoldDB" id="A0A2T0RFK3"/>
<feature type="domain" description="FAD-binding" evidence="1">
    <location>
        <begin position="5"/>
        <end position="309"/>
    </location>
</feature>
<dbReference type="InterPro" id="IPR050407">
    <property type="entry name" value="Geranylgeranyl_reductase"/>
</dbReference>
<evidence type="ECO:0000259" key="1">
    <source>
        <dbReference type="Pfam" id="PF01494"/>
    </source>
</evidence>
<dbReference type="InterPro" id="IPR002938">
    <property type="entry name" value="FAD-bd"/>
</dbReference>
<evidence type="ECO:0000313" key="3">
    <source>
        <dbReference type="Proteomes" id="UP000239209"/>
    </source>
</evidence>
<proteinExistence type="predicted"/>
<reference evidence="2 3" key="1">
    <citation type="submission" date="2018-03" db="EMBL/GenBank/DDBJ databases">
        <title>Genomic Encyclopedia of Archaeal and Bacterial Type Strains, Phase II (KMG-II): from individual species to whole genera.</title>
        <authorList>
            <person name="Goeker M."/>
        </authorList>
    </citation>
    <scope>NUCLEOTIDE SEQUENCE [LARGE SCALE GENOMIC DNA]</scope>
    <source>
        <strain evidence="2 3">DSM 45348</strain>
    </source>
</reference>
<evidence type="ECO:0000313" key="2">
    <source>
        <dbReference type="EMBL" id="PRY19901.1"/>
    </source>
</evidence>
<dbReference type="Proteomes" id="UP000239209">
    <property type="component" value="Unassembled WGS sequence"/>
</dbReference>
<organism evidence="2 3">
    <name type="scientific">Pseudosporangium ferrugineum</name>
    <dbReference type="NCBI Taxonomy" id="439699"/>
    <lineage>
        <taxon>Bacteria</taxon>
        <taxon>Bacillati</taxon>
        <taxon>Actinomycetota</taxon>
        <taxon>Actinomycetes</taxon>
        <taxon>Micromonosporales</taxon>
        <taxon>Micromonosporaceae</taxon>
        <taxon>Pseudosporangium</taxon>
    </lineage>
</organism>
<dbReference type="Pfam" id="PF01494">
    <property type="entry name" value="FAD_binding_3"/>
    <property type="match status" value="1"/>
</dbReference>
<gene>
    <name evidence="2" type="ORF">CLV70_12726</name>
</gene>
<sequence length="393" mass="42079">MSPAYDVIVVGARCAGASTALLLARQGRRVLLVDRAAVGSDTMSTLYIRPSGVAFLAHWGVLDAVVSSGCPPLDTIEYDVGEVRIAGATPRAPGADAAYAPRRGVLDRLLVQAAQQAGAEVMDRTSIRELLRSGDRVTGVRVDGGDLTARLVVGADGMRSAVAEMVGAPAVVSDPLASCVYFTSWSGLRTGFGFHERPGSWIARIPTHDDVTIVSTYFPQQEFAQIRRDPLAAHLDAIRRHAPELYDQVADTVPTDRIRGTGDQRNFYRQAAGPGWVLVGDAGHHVDSITASGITSAFLQADLLATELAGIDLDDHGTTDAATARFGSQRDRATSSTYRSTLDLARLSLHPARIDLLRTVANSPRATQRYFAMVLGILDAAEFFDDPELLDLL</sequence>
<dbReference type="RefSeq" id="WP_106130856.1">
    <property type="nucleotide sequence ID" value="NZ_PVZG01000027.1"/>
</dbReference>